<dbReference type="Pfam" id="PF00574">
    <property type="entry name" value="CLP_protease"/>
    <property type="match status" value="1"/>
</dbReference>
<evidence type="ECO:0000256" key="4">
    <source>
        <dbReference type="ARBA" id="ARBA00022801"/>
    </source>
</evidence>
<dbReference type="GO" id="GO:0004176">
    <property type="term" value="F:ATP-dependent peptidase activity"/>
    <property type="evidence" value="ECO:0007669"/>
    <property type="project" value="InterPro"/>
</dbReference>
<accession>A0A3S4U6Y1</accession>
<dbReference type="GO" id="GO:0051117">
    <property type="term" value="F:ATPase binding"/>
    <property type="evidence" value="ECO:0007669"/>
    <property type="project" value="TreeGrafter"/>
</dbReference>
<dbReference type="CDD" id="cd07016">
    <property type="entry name" value="S14_ClpP_1"/>
    <property type="match status" value="1"/>
</dbReference>
<dbReference type="GO" id="GO:0004252">
    <property type="term" value="F:serine-type endopeptidase activity"/>
    <property type="evidence" value="ECO:0007669"/>
    <property type="project" value="InterPro"/>
</dbReference>
<dbReference type="PANTHER" id="PTHR10381:SF70">
    <property type="entry name" value="ATP-DEPENDENT CLP PROTEASE PROTEOLYTIC SUBUNIT"/>
    <property type="match status" value="1"/>
</dbReference>
<evidence type="ECO:0000256" key="6">
    <source>
        <dbReference type="RuleBase" id="RU003567"/>
    </source>
</evidence>
<proteinExistence type="inferred from homology"/>
<keyword evidence="4 7" id="KW-0378">Hydrolase</keyword>
<reference evidence="7 8" key="1">
    <citation type="submission" date="2018-12" db="EMBL/GenBank/DDBJ databases">
        <authorList>
            <consortium name="Pathogen Informatics"/>
        </authorList>
    </citation>
    <scope>NUCLEOTIDE SEQUENCE [LARGE SCALE GENOMIC DNA]</scope>
    <source>
        <strain evidence="7 8">NCTC8284</strain>
    </source>
</reference>
<evidence type="ECO:0000256" key="2">
    <source>
        <dbReference type="ARBA" id="ARBA00022490"/>
    </source>
</evidence>
<evidence type="ECO:0000313" key="7">
    <source>
        <dbReference type="EMBL" id="VEH66696.1"/>
    </source>
</evidence>
<evidence type="ECO:0000256" key="3">
    <source>
        <dbReference type="ARBA" id="ARBA00022670"/>
    </source>
</evidence>
<dbReference type="KEGG" id="rpne:NCTC8284_01871"/>
<dbReference type="Pfam" id="PF05136">
    <property type="entry name" value="Phage_portal_2"/>
    <property type="match status" value="1"/>
</dbReference>
<organism evidence="7 8">
    <name type="scientific">Rodentibacter pneumotropicus</name>
    <dbReference type="NCBI Taxonomy" id="758"/>
    <lineage>
        <taxon>Bacteria</taxon>
        <taxon>Pseudomonadati</taxon>
        <taxon>Pseudomonadota</taxon>
        <taxon>Gammaproteobacteria</taxon>
        <taxon>Pasteurellales</taxon>
        <taxon>Pasteurellaceae</taxon>
        <taxon>Rodentibacter</taxon>
    </lineage>
</organism>
<evidence type="ECO:0000256" key="5">
    <source>
        <dbReference type="ARBA" id="ARBA00022825"/>
    </source>
</evidence>
<keyword evidence="5" id="KW-0720">Serine protease</keyword>
<dbReference type="PANTHER" id="PTHR10381">
    <property type="entry name" value="ATP-DEPENDENT CLP PROTEASE PROTEOLYTIC SUBUNIT"/>
    <property type="match status" value="1"/>
</dbReference>
<dbReference type="AlphaFoldDB" id="A0A3S4U6Y1"/>
<dbReference type="InterPro" id="IPR023562">
    <property type="entry name" value="ClpP/TepA"/>
</dbReference>
<dbReference type="EMBL" id="LR134405">
    <property type="protein sequence ID" value="VEH66696.1"/>
    <property type="molecule type" value="Genomic_DNA"/>
</dbReference>
<dbReference type="NCBIfam" id="TIGR01539">
    <property type="entry name" value="portal_lambda"/>
    <property type="match status" value="1"/>
</dbReference>
<sequence length="390" mass="43358">MIDDLKPGEDIGLINSNRPNTNLEHFRNGQLRATAAGTRSSYSSIARDYNGTYSAQRQELVESFEGYAVLQDCFVAAISRPIYREWLKMAIASQAINIPPEVDPNSLFNAVYSGPVMPWIDPVKEANAWAVRIRGGLATESQAVRASGFNPAEVKRRRIVEVEENRQAGLKFDTDLTNTQGLTNEKQMILSPKAMTIKTKTNNQSWFSIKAVTNDTADISIYDEIGFWGITAQQFSKDLKALGNNIRQINLHIHSPGGDVFDGIAIYNLLKNHPANKTVYIDGLAASMASVIAMVGNEVIMPENAMIMIHKPWGIQGGDAEDMRKYADLLDKVENTLIPAYAEKTGKTPEELAEMLSAETWLNAKNVLNMVSQINSPSHLWQWLPFNLKN</sequence>
<evidence type="ECO:0000313" key="8">
    <source>
        <dbReference type="Proteomes" id="UP000278733"/>
    </source>
</evidence>
<gene>
    <name evidence="7" type="primary">clpP2</name>
    <name evidence="7" type="ORF">NCTC8284_01871</name>
</gene>
<dbReference type="Proteomes" id="UP000278733">
    <property type="component" value="Chromosome"/>
</dbReference>
<keyword evidence="3" id="KW-0645">Protease</keyword>
<dbReference type="SUPFAM" id="SSF52096">
    <property type="entry name" value="ClpP/crotonase"/>
    <property type="match status" value="1"/>
</dbReference>
<dbReference type="InterPro" id="IPR006429">
    <property type="entry name" value="Phage_lambda_portal"/>
</dbReference>
<comment type="similarity">
    <text evidence="1 6">Belongs to the peptidase S14 family.</text>
</comment>
<dbReference type="NCBIfam" id="NF045542">
    <property type="entry name" value="Clp_rel_HeadMat"/>
    <property type="match status" value="1"/>
</dbReference>
<dbReference type="GO" id="GO:0006515">
    <property type="term" value="P:protein quality control for misfolded or incompletely synthesized proteins"/>
    <property type="evidence" value="ECO:0007669"/>
    <property type="project" value="TreeGrafter"/>
</dbReference>
<dbReference type="InterPro" id="IPR029045">
    <property type="entry name" value="ClpP/crotonase-like_dom_sf"/>
</dbReference>
<dbReference type="Gene3D" id="3.90.226.10">
    <property type="entry name" value="2-enoyl-CoA Hydratase, Chain A, domain 1"/>
    <property type="match status" value="1"/>
</dbReference>
<dbReference type="GO" id="GO:0005198">
    <property type="term" value="F:structural molecule activity"/>
    <property type="evidence" value="ECO:0007669"/>
    <property type="project" value="InterPro"/>
</dbReference>
<dbReference type="GO" id="GO:0019068">
    <property type="term" value="P:virion assembly"/>
    <property type="evidence" value="ECO:0007669"/>
    <property type="project" value="InterPro"/>
</dbReference>
<protein>
    <recommendedName>
        <fullName evidence="6">ATP-dependent Clp protease proteolytic subunit</fullName>
    </recommendedName>
</protein>
<dbReference type="InterPro" id="IPR001907">
    <property type="entry name" value="ClpP"/>
</dbReference>
<evidence type="ECO:0000256" key="1">
    <source>
        <dbReference type="ARBA" id="ARBA00007039"/>
    </source>
</evidence>
<dbReference type="GO" id="GO:0009368">
    <property type="term" value="C:endopeptidase Clp complex"/>
    <property type="evidence" value="ECO:0007669"/>
    <property type="project" value="TreeGrafter"/>
</dbReference>
<dbReference type="PRINTS" id="PR00127">
    <property type="entry name" value="CLPPROTEASEP"/>
</dbReference>
<keyword evidence="2" id="KW-0963">Cytoplasm</keyword>
<name>A0A3S4U6Y1_9PAST</name>